<keyword evidence="1" id="KW-1133">Transmembrane helix</keyword>
<sequence>MDGQEFKETAGRVLSAIWRGSVIALWTMRELLRTFWSIVRGPLIAALNVAAALIILFEEWGWRPLSELIGRLAKFAPIAAVERFIAGLPPYAALVALALPTSLLLPLKFVAVWLLANGHFATATLLFIGAKLASTAILARIFILTKPSLMQIGWFASAFNWLMPWKDALFAQIRASWVWRYGRIVKARVVANVQQAWKRLRPRASDLWRRLTGRELPFAGKPPAERDLSIK</sequence>
<evidence type="ECO:0000256" key="1">
    <source>
        <dbReference type="SAM" id="Phobius"/>
    </source>
</evidence>
<proteinExistence type="predicted"/>
<protein>
    <submittedName>
        <fullName evidence="2">Uncharacterized protein</fullName>
    </submittedName>
</protein>
<keyword evidence="1" id="KW-0812">Transmembrane</keyword>
<accession>A0A1I7N3R9</accession>
<dbReference type="OrthoDB" id="7356231at2"/>
<keyword evidence="3" id="KW-1185">Reference proteome</keyword>
<feature type="transmembrane region" description="Helical" evidence="1">
    <location>
        <begin position="35"/>
        <end position="57"/>
    </location>
</feature>
<keyword evidence="1" id="KW-0472">Membrane</keyword>
<dbReference type="Proteomes" id="UP000199423">
    <property type="component" value="Unassembled WGS sequence"/>
</dbReference>
<dbReference type="AlphaFoldDB" id="A0A1I7N3R9"/>
<feature type="transmembrane region" description="Helical" evidence="1">
    <location>
        <begin position="91"/>
        <end position="114"/>
    </location>
</feature>
<gene>
    <name evidence="2" type="ORF">SAMN04488557_1221</name>
</gene>
<name>A0A1I7N3R9_9HYPH</name>
<dbReference type="STRING" id="51670.SAMN04488557_1221"/>
<feature type="transmembrane region" description="Helical" evidence="1">
    <location>
        <begin position="120"/>
        <end position="143"/>
    </location>
</feature>
<organism evidence="2 3">
    <name type="scientific">Hyphomicrobium facile</name>
    <dbReference type="NCBI Taxonomy" id="51670"/>
    <lineage>
        <taxon>Bacteria</taxon>
        <taxon>Pseudomonadati</taxon>
        <taxon>Pseudomonadota</taxon>
        <taxon>Alphaproteobacteria</taxon>
        <taxon>Hyphomicrobiales</taxon>
        <taxon>Hyphomicrobiaceae</taxon>
        <taxon>Hyphomicrobium</taxon>
    </lineage>
</organism>
<evidence type="ECO:0000313" key="3">
    <source>
        <dbReference type="Proteomes" id="UP000199423"/>
    </source>
</evidence>
<reference evidence="3" key="1">
    <citation type="submission" date="2016-10" db="EMBL/GenBank/DDBJ databases">
        <authorList>
            <person name="Varghese N."/>
            <person name="Submissions S."/>
        </authorList>
    </citation>
    <scope>NUCLEOTIDE SEQUENCE [LARGE SCALE GENOMIC DNA]</scope>
    <source>
        <strain evidence="3">DSM 1565</strain>
    </source>
</reference>
<dbReference type="EMBL" id="FPCH01000001">
    <property type="protein sequence ID" value="SFV29315.1"/>
    <property type="molecule type" value="Genomic_DNA"/>
</dbReference>
<dbReference type="RefSeq" id="WP_092865483.1">
    <property type="nucleotide sequence ID" value="NZ_FPCH01000001.1"/>
</dbReference>
<evidence type="ECO:0000313" key="2">
    <source>
        <dbReference type="EMBL" id="SFV29315.1"/>
    </source>
</evidence>